<comment type="similarity">
    <text evidence="1 3">Belongs to the short-chain dehydrogenases/reductases (SDR) family.</text>
</comment>
<dbReference type="SUPFAM" id="SSF51735">
    <property type="entry name" value="NAD(P)-binding Rossmann-fold domains"/>
    <property type="match status" value="1"/>
</dbReference>
<dbReference type="InterPro" id="IPR051687">
    <property type="entry name" value="Peroxisomal_Beta-Oxidation"/>
</dbReference>
<protein>
    <recommendedName>
        <fullName evidence="6">Short-chain dehydrogenase</fullName>
    </recommendedName>
</protein>
<reference evidence="4 5" key="1">
    <citation type="submission" date="2020-08" db="EMBL/GenBank/DDBJ databases">
        <title>Genomic Encyclopedia of Type Strains, Phase IV (KMG-IV): sequencing the most valuable type-strain genomes for metagenomic binning, comparative biology and taxonomic classification.</title>
        <authorList>
            <person name="Goeker M."/>
        </authorList>
    </citation>
    <scope>NUCLEOTIDE SEQUENCE [LARGE SCALE GENOMIC DNA]</scope>
    <source>
        <strain evidence="4 5">DSM 45615</strain>
    </source>
</reference>
<dbReference type="Proteomes" id="UP000578449">
    <property type="component" value="Unassembled WGS sequence"/>
</dbReference>
<sequence length="303" mass="30922">MRFDGKVAVVTGAGRGIGRAEALLLARRGAAVVVCDSGGTVDGRPTGEDPAGATADLIRSSGGTAVATRESVATEAGAQAIVAVALESFGRLDILLNNAGIFSTGDFETLPAEEFRAQIDVHYFGSLFMARAAWPHLKRSGAGRVVNTVSAALWGVPGMLHYGSAKGAVLGLTRNLAVAGHPLGIKVNALAPGAGTRMVDHNGDSLPPGFAEHMKASMPPGLVAPVAAYLAHESCEISGEVLAASGGSVARMVVVKTAGVRDPDLTPEVVRDRIGQIMDTTGAAVRELMARPSVPRGGGNDDE</sequence>
<gene>
    <name evidence="4" type="ORF">HNP84_006590</name>
</gene>
<dbReference type="PRINTS" id="PR00080">
    <property type="entry name" value="SDRFAMILY"/>
</dbReference>
<dbReference type="Pfam" id="PF00106">
    <property type="entry name" value="adh_short"/>
    <property type="match status" value="1"/>
</dbReference>
<dbReference type="PROSITE" id="PS00061">
    <property type="entry name" value="ADH_SHORT"/>
    <property type="match status" value="1"/>
</dbReference>
<dbReference type="AlphaFoldDB" id="A0A840PCX7"/>
<dbReference type="GO" id="GO:0016491">
    <property type="term" value="F:oxidoreductase activity"/>
    <property type="evidence" value="ECO:0007669"/>
    <property type="project" value="UniProtKB-KW"/>
</dbReference>
<comment type="caution">
    <text evidence="4">The sequence shown here is derived from an EMBL/GenBank/DDBJ whole genome shotgun (WGS) entry which is preliminary data.</text>
</comment>
<evidence type="ECO:0000313" key="4">
    <source>
        <dbReference type="EMBL" id="MBB5136839.1"/>
    </source>
</evidence>
<keyword evidence="2" id="KW-0560">Oxidoreductase</keyword>
<evidence type="ECO:0008006" key="6">
    <source>
        <dbReference type="Google" id="ProtNLM"/>
    </source>
</evidence>
<dbReference type="RefSeq" id="WP_221337008.1">
    <property type="nucleotide sequence ID" value="NZ_BAABIX010000008.1"/>
</dbReference>
<dbReference type="InterPro" id="IPR002347">
    <property type="entry name" value="SDR_fam"/>
</dbReference>
<evidence type="ECO:0000256" key="3">
    <source>
        <dbReference type="RuleBase" id="RU000363"/>
    </source>
</evidence>
<evidence type="ECO:0000256" key="2">
    <source>
        <dbReference type="ARBA" id="ARBA00023002"/>
    </source>
</evidence>
<evidence type="ECO:0000313" key="5">
    <source>
        <dbReference type="Proteomes" id="UP000578449"/>
    </source>
</evidence>
<dbReference type="PRINTS" id="PR00081">
    <property type="entry name" value="GDHRDH"/>
</dbReference>
<dbReference type="InterPro" id="IPR020904">
    <property type="entry name" value="Sc_DH/Rdtase_CS"/>
</dbReference>
<dbReference type="Gene3D" id="3.40.50.720">
    <property type="entry name" value="NAD(P)-binding Rossmann-like Domain"/>
    <property type="match status" value="1"/>
</dbReference>
<dbReference type="PANTHER" id="PTHR45024:SF2">
    <property type="entry name" value="SCP2 DOMAIN-CONTAINING PROTEIN"/>
    <property type="match status" value="1"/>
</dbReference>
<dbReference type="EMBL" id="JACHGN010000015">
    <property type="protein sequence ID" value="MBB5136839.1"/>
    <property type="molecule type" value="Genomic_DNA"/>
</dbReference>
<accession>A0A840PCX7</accession>
<dbReference type="InterPro" id="IPR036291">
    <property type="entry name" value="NAD(P)-bd_dom_sf"/>
</dbReference>
<organism evidence="4 5">
    <name type="scientific">Thermocatellispora tengchongensis</name>
    <dbReference type="NCBI Taxonomy" id="1073253"/>
    <lineage>
        <taxon>Bacteria</taxon>
        <taxon>Bacillati</taxon>
        <taxon>Actinomycetota</taxon>
        <taxon>Actinomycetes</taxon>
        <taxon>Streptosporangiales</taxon>
        <taxon>Streptosporangiaceae</taxon>
        <taxon>Thermocatellispora</taxon>
    </lineage>
</organism>
<dbReference type="PANTHER" id="PTHR45024">
    <property type="entry name" value="DEHYDROGENASES, SHORT CHAIN"/>
    <property type="match status" value="1"/>
</dbReference>
<keyword evidence="5" id="KW-1185">Reference proteome</keyword>
<name>A0A840PCX7_9ACTN</name>
<evidence type="ECO:0000256" key="1">
    <source>
        <dbReference type="ARBA" id="ARBA00006484"/>
    </source>
</evidence>
<proteinExistence type="inferred from homology"/>
<dbReference type="FunFam" id="3.40.50.720:FF:000084">
    <property type="entry name" value="Short-chain dehydrogenase reductase"/>
    <property type="match status" value="1"/>
</dbReference>